<dbReference type="InterPro" id="IPR029063">
    <property type="entry name" value="SAM-dependent_MTases_sf"/>
</dbReference>
<dbReference type="InterPro" id="IPR004033">
    <property type="entry name" value="UbiE/COQ5_MeTrFase"/>
</dbReference>
<evidence type="ECO:0000313" key="6">
    <source>
        <dbReference type="EMBL" id="CDF77561.1"/>
    </source>
</evidence>
<comment type="pathway">
    <text evidence="4">Cofactor biosynthesis; ubiquinone biosynthesis.</text>
</comment>
<reference evidence="7" key="1">
    <citation type="journal article" date="2013" name="Proc. Natl. Acad. Sci. U.S.A.">
        <title>Genome structure and metabolic features in the red seaweed Chondrus crispus shed light on evolution of the Archaeplastida.</title>
        <authorList>
            <person name="Collen J."/>
            <person name="Porcel B."/>
            <person name="Carre W."/>
            <person name="Ball S.G."/>
            <person name="Chaparro C."/>
            <person name="Tonon T."/>
            <person name="Barbeyron T."/>
            <person name="Michel G."/>
            <person name="Noel B."/>
            <person name="Valentin K."/>
            <person name="Elias M."/>
            <person name="Artiguenave F."/>
            <person name="Arun A."/>
            <person name="Aury J.M."/>
            <person name="Barbosa-Neto J.F."/>
            <person name="Bothwell J.H."/>
            <person name="Bouget F.Y."/>
            <person name="Brillet L."/>
            <person name="Cabello-Hurtado F."/>
            <person name="Capella-Gutierrez S."/>
            <person name="Charrier B."/>
            <person name="Cladiere L."/>
            <person name="Cock J.M."/>
            <person name="Coelho S.M."/>
            <person name="Colleoni C."/>
            <person name="Czjzek M."/>
            <person name="Da Silva C."/>
            <person name="Delage L."/>
            <person name="Denoeud F."/>
            <person name="Deschamps P."/>
            <person name="Dittami S.M."/>
            <person name="Gabaldon T."/>
            <person name="Gachon C.M."/>
            <person name="Groisillier A."/>
            <person name="Herve C."/>
            <person name="Jabbari K."/>
            <person name="Katinka M."/>
            <person name="Kloareg B."/>
            <person name="Kowalczyk N."/>
            <person name="Labadie K."/>
            <person name="Leblanc C."/>
            <person name="Lopez P.J."/>
            <person name="McLachlan D.H."/>
            <person name="Meslet-Cladiere L."/>
            <person name="Moustafa A."/>
            <person name="Nehr Z."/>
            <person name="Nyvall Collen P."/>
            <person name="Panaud O."/>
            <person name="Partensky F."/>
            <person name="Poulain J."/>
            <person name="Rensing S.A."/>
            <person name="Rousvoal S."/>
            <person name="Samson G."/>
            <person name="Symeonidi A."/>
            <person name="Weissenbach J."/>
            <person name="Zambounis A."/>
            <person name="Wincker P."/>
            <person name="Boyen C."/>
        </authorList>
    </citation>
    <scope>NUCLEOTIDE SEQUENCE [LARGE SCALE GENOMIC DNA]</scope>
    <source>
        <strain evidence="7">cv. Stackhouse</strain>
    </source>
</reference>
<dbReference type="EMBL" id="HG001843">
    <property type="protein sequence ID" value="CDF77561.1"/>
    <property type="molecule type" value="Genomic_DNA"/>
</dbReference>
<evidence type="ECO:0000256" key="5">
    <source>
        <dbReference type="SAM" id="MobiDB-lite"/>
    </source>
</evidence>
<feature type="binding site" evidence="4">
    <location>
        <position position="184"/>
    </location>
    <ligand>
        <name>S-adenosyl-L-methionine</name>
        <dbReference type="ChEBI" id="CHEBI:59789"/>
    </ligand>
</feature>
<comment type="catalytic activity">
    <reaction evidence="4">
        <text>a 2-methoxy-6-(all-trans-polyprenyl)benzene-1,4-diol + S-adenosyl-L-methionine = a 5-methoxy-2-methyl-3-(all-trans-polyprenyl)benzene-1,4-diol + S-adenosyl-L-homocysteine + H(+)</text>
        <dbReference type="Rhea" id="RHEA:28286"/>
        <dbReference type="Rhea" id="RHEA-COMP:10858"/>
        <dbReference type="Rhea" id="RHEA-COMP:10859"/>
        <dbReference type="ChEBI" id="CHEBI:15378"/>
        <dbReference type="ChEBI" id="CHEBI:57856"/>
        <dbReference type="ChEBI" id="CHEBI:59789"/>
        <dbReference type="ChEBI" id="CHEBI:84166"/>
        <dbReference type="ChEBI" id="CHEBI:84167"/>
        <dbReference type="EC" id="2.1.1.201"/>
    </reaction>
</comment>
<dbReference type="PROSITE" id="PS51608">
    <property type="entry name" value="SAM_MT_UBIE"/>
    <property type="match status" value="1"/>
</dbReference>
<evidence type="ECO:0000256" key="3">
    <source>
        <dbReference type="ARBA" id="ARBA00022691"/>
    </source>
</evidence>
<sequence>MLSSCRALRQNSRIALRMLRQGALATRNCSAKAANGHSSHGSPDKEKGSGETHFGFSRVPMSEKQGLVGRVFGSVAPSYDVMNDAMSLGVHRLWKSAFVADMAPTRGMRILDCAGGTADIAFRVAARTGGTAPVVVADINPKMLEVGQKRAREASIGEKAVRFVEANAESLPFPDGEFDVYAISFGMRNVPQVDRALAEAFRVLKKGGRFMMLEFAKVDNPPAAAFYDAYSFKVIPAIGKYIAGDEAAYRYLVESIRQFPAQDEFVSMMKDAGFVNNTVTDYSLGITATYSGFKPAS</sequence>
<keyword evidence="4" id="KW-0496">Mitochondrion</keyword>
<dbReference type="PhylomeDB" id="S0F305"/>
<keyword evidence="4" id="KW-0472">Membrane</keyword>
<keyword evidence="1 4" id="KW-0489">Methyltransferase</keyword>
<dbReference type="AlphaFoldDB" id="S0F305"/>
<dbReference type="PANTHER" id="PTHR43591:SF24">
    <property type="entry name" value="2-METHOXY-6-POLYPRENYL-1,4-BENZOQUINOL METHYLASE, MITOCHONDRIAL"/>
    <property type="match status" value="1"/>
</dbReference>
<dbReference type="NCBIfam" id="TIGR01934">
    <property type="entry name" value="MenG_MenH_UbiE"/>
    <property type="match status" value="1"/>
</dbReference>
<dbReference type="UniPathway" id="UPA00232"/>
<dbReference type="CDD" id="cd02440">
    <property type="entry name" value="AdoMet_MTases"/>
    <property type="match status" value="1"/>
</dbReference>
<dbReference type="GeneID" id="17325053"/>
<dbReference type="OrthoDB" id="6329284at2759"/>
<dbReference type="OMA" id="MNDVMSM"/>
<dbReference type="RefSeq" id="XP_005717345.1">
    <property type="nucleotide sequence ID" value="XM_005717288.1"/>
</dbReference>
<keyword evidence="2 4" id="KW-0808">Transferase</keyword>
<comment type="function">
    <text evidence="4">Methyltransferase required for the conversion of 2-polyprenyl-6-methoxy-1,4-benzoquinol (DDMQH2) to 2-polyprenyl-3-methyl-6-methoxy-1,4-benzoquinol (DMQH2).</text>
</comment>
<comment type="similarity">
    <text evidence="4">Belongs to the class I-like SAM-binding methyltransferase superfamily. MenG/UbiE family.</text>
</comment>
<protein>
    <recommendedName>
        <fullName evidence="4">2-methoxy-6-polyprenyl-1,4-benzoquinol methylase, mitochondrial</fullName>
        <ecNumber evidence="4">2.1.1.201</ecNumber>
    </recommendedName>
    <alternativeName>
        <fullName evidence="4">Ubiquinone biosynthesis methyltransferase COQ5</fullName>
    </alternativeName>
</protein>
<organism evidence="6 7">
    <name type="scientific">Chondrus crispus</name>
    <name type="common">Carrageen Irish moss</name>
    <name type="synonym">Polymorpha crispa</name>
    <dbReference type="NCBI Taxonomy" id="2769"/>
    <lineage>
        <taxon>Eukaryota</taxon>
        <taxon>Rhodophyta</taxon>
        <taxon>Florideophyceae</taxon>
        <taxon>Rhodymeniophycidae</taxon>
        <taxon>Gigartinales</taxon>
        <taxon>Gigartinaceae</taxon>
        <taxon>Chondrus</taxon>
    </lineage>
</organism>
<dbReference type="HAMAP" id="MF_01813">
    <property type="entry name" value="MenG_UbiE_methyltr"/>
    <property type="match status" value="1"/>
</dbReference>
<evidence type="ECO:0000256" key="1">
    <source>
        <dbReference type="ARBA" id="ARBA00022603"/>
    </source>
</evidence>
<keyword evidence="3 4" id="KW-0949">S-adenosyl-L-methionine</keyword>
<dbReference type="InterPro" id="IPR023576">
    <property type="entry name" value="UbiE/COQ5_MeTrFase_CS"/>
</dbReference>
<evidence type="ECO:0000313" key="7">
    <source>
        <dbReference type="Proteomes" id="UP000012073"/>
    </source>
</evidence>
<proteinExistence type="inferred from homology"/>
<keyword evidence="4" id="KW-0999">Mitochondrion inner membrane</keyword>
<feature type="binding site" evidence="4">
    <location>
        <position position="117"/>
    </location>
    <ligand>
        <name>S-adenosyl-L-methionine</name>
        <dbReference type="ChEBI" id="CHEBI:59789"/>
    </ligand>
</feature>
<accession>S0F305</accession>
<dbReference type="KEGG" id="ccp:CHC_T00005416001"/>
<dbReference type="SUPFAM" id="SSF53335">
    <property type="entry name" value="S-adenosyl-L-methionine-dependent methyltransferases"/>
    <property type="match status" value="1"/>
</dbReference>
<keyword evidence="4" id="KW-0831">Ubiquinone biosynthesis</keyword>
<name>S0F305_CHOCR</name>
<feature type="binding site" evidence="4">
    <location>
        <begin position="167"/>
        <end position="168"/>
    </location>
    <ligand>
        <name>S-adenosyl-L-methionine</name>
        <dbReference type="ChEBI" id="CHEBI:59789"/>
    </ligand>
</feature>
<comment type="subunit">
    <text evidence="4">Component of a multi-subunit COQ enzyme complex.</text>
</comment>
<keyword evidence="7" id="KW-1185">Reference proteome</keyword>
<dbReference type="Proteomes" id="UP000012073">
    <property type="component" value="Unassembled WGS sequence"/>
</dbReference>
<dbReference type="Gramene" id="CDF77561">
    <property type="protein sequence ID" value="CDF77561"/>
    <property type="gene ID" value="CHC_T00005416001"/>
</dbReference>
<evidence type="ECO:0000256" key="4">
    <source>
        <dbReference type="HAMAP-Rule" id="MF_03191"/>
    </source>
</evidence>
<dbReference type="EC" id="2.1.1.201" evidence="4"/>
<evidence type="ECO:0000256" key="2">
    <source>
        <dbReference type="ARBA" id="ARBA00022679"/>
    </source>
</evidence>
<dbReference type="PROSITE" id="PS01183">
    <property type="entry name" value="UBIE_1"/>
    <property type="match status" value="1"/>
</dbReference>
<dbReference type="STRING" id="2769.S0F305"/>
<dbReference type="GO" id="GO:0032259">
    <property type="term" value="P:methylation"/>
    <property type="evidence" value="ECO:0007669"/>
    <property type="project" value="UniProtKB-KW"/>
</dbReference>
<gene>
    <name evidence="6" type="ORF">CHC_T00005416001</name>
</gene>
<feature type="region of interest" description="Disordered" evidence="5">
    <location>
        <begin position="30"/>
        <end position="56"/>
    </location>
</feature>
<dbReference type="Pfam" id="PF01209">
    <property type="entry name" value="Ubie_methyltran"/>
    <property type="match status" value="1"/>
</dbReference>
<dbReference type="GO" id="GO:0031314">
    <property type="term" value="C:extrinsic component of mitochondrial inner membrane"/>
    <property type="evidence" value="ECO:0007669"/>
    <property type="project" value="UniProtKB-UniRule"/>
</dbReference>
<comment type="subcellular location">
    <subcellularLocation>
        <location evidence="4">Mitochondrion inner membrane</location>
        <topology evidence="4">Peripheral membrane protein</topology>
        <orientation evidence="4">Matrix side</orientation>
    </subcellularLocation>
</comment>
<dbReference type="Gene3D" id="3.40.50.150">
    <property type="entry name" value="Vaccinia Virus protein VP39"/>
    <property type="match status" value="1"/>
</dbReference>
<feature type="binding site" evidence="4">
    <location>
        <position position="138"/>
    </location>
    <ligand>
        <name>S-adenosyl-L-methionine</name>
        <dbReference type="ChEBI" id="CHEBI:59789"/>
    </ligand>
</feature>
<dbReference type="GO" id="GO:0008425">
    <property type="term" value="F:2-methoxy-6-polyprenyl-1,4-benzoquinol methyltransferase activity"/>
    <property type="evidence" value="ECO:0007669"/>
    <property type="project" value="UniProtKB-UniRule"/>
</dbReference>
<dbReference type="PANTHER" id="PTHR43591">
    <property type="entry name" value="METHYLTRANSFERASE"/>
    <property type="match status" value="1"/>
</dbReference>